<protein>
    <submittedName>
        <fullName evidence="3">WYL domain-containing protein</fullName>
    </submittedName>
</protein>
<feature type="domain" description="WYL" evidence="1">
    <location>
        <begin position="155"/>
        <end position="221"/>
    </location>
</feature>
<evidence type="ECO:0000313" key="4">
    <source>
        <dbReference type="Proteomes" id="UP000261245"/>
    </source>
</evidence>
<comment type="caution">
    <text evidence="3">The sequence shown here is derived from an EMBL/GenBank/DDBJ whole genome shotgun (WGS) entry which is preliminary data.</text>
</comment>
<sequence>MPTNKNAQLRYQILDRCFSDFKHKYTINDLMDKVNDALYDLTGTDISVRQIRADIKYMRDRITYDVPSKAYPMAVGKKSYYRYEDPNFTIYNNEMSIEEVNNLRSTIQMLGRYRGTPATAWFEEVISNLEYRFGIKANAENLISFEQNDKLQGLEHLSGIIDATVNHQPLKLQYCTFKGHEFDTICHPYYVKQYNNRWFLLGRNEKYGTICNYALNRIVSFRNVDIPFCKNTQINFDTYFNDVIGVTVPKADIETIVLRFSENRFPYVVSKPLHHSQVVNKEQRTVTIQVKPNNELNQLIFSFIPDVEVLSPQSLRDTIKDNIEENLKKYLSVQNDCTGQVLNRNAKI</sequence>
<organism evidence="3 4">
    <name type="scientific">Segatella copri</name>
    <dbReference type="NCBI Taxonomy" id="165179"/>
    <lineage>
        <taxon>Bacteria</taxon>
        <taxon>Pseudomonadati</taxon>
        <taxon>Bacteroidota</taxon>
        <taxon>Bacteroidia</taxon>
        <taxon>Bacteroidales</taxon>
        <taxon>Prevotellaceae</taxon>
        <taxon>Segatella</taxon>
    </lineage>
</organism>
<dbReference type="Proteomes" id="UP000261245">
    <property type="component" value="Unassembled WGS sequence"/>
</dbReference>
<evidence type="ECO:0000259" key="2">
    <source>
        <dbReference type="Pfam" id="PF25583"/>
    </source>
</evidence>
<dbReference type="AlphaFoldDB" id="A0AA93BC52"/>
<dbReference type="Pfam" id="PF13280">
    <property type="entry name" value="WYL"/>
    <property type="match status" value="1"/>
</dbReference>
<evidence type="ECO:0000313" key="3">
    <source>
        <dbReference type="EMBL" id="RGN05279.1"/>
    </source>
</evidence>
<dbReference type="EMBL" id="QSUC01000044">
    <property type="protein sequence ID" value="RGN05279.1"/>
    <property type="molecule type" value="Genomic_DNA"/>
</dbReference>
<gene>
    <name evidence="3" type="ORF">DXB80_12495</name>
</gene>
<dbReference type="InterPro" id="IPR051534">
    <property type="entry name" value="CBASS_pafABC_assoc_protein"/>
</dbReference>
<dbReference type="InterPro" id="IPR057727">
    <property type="entry name" value="WCX_dom"/>
</dbReference>
<name>A0AA93BC52_9BACT</name>
<dbReference type="Pfam" id="PF25583">
    <property type="entry name" value="WCX"/>
    <property type="match status" value="1"/>
</dbReference>
<dbReference type="PANTHER" id="PTHR34580:SF9">
    <property type="entry name" value="SLL5097 PROTEIN"/>
    <property type="match status" value="1"/>
</dbReference>
<dbReference type="PANTHER" id="PTHR34580">
    <property type="match status" value="1"/>
</dbReference>
<proteinExistence type="predicted"/>
<accession>A0AA93BC52</accession>
<dbReference type="PROSITE" id="PS52050">
    <property type="entry name" value="WYL"/>
    <property type="match status" value="1"/>
</dbReference>
<dbReference type="InterPro" id="IPR026881">
    <property type="entry name" value="WYL_dom"/>
</dbReference>
<evidence type="ECO:0000259" key="1">
    <source>
        <dbReference type="Pfam" id="PF13280"/>
    </source>
</evidence>
<feature type="domain" description="WCX" evidence="2">
    <location>
        <begin position="254"/>
        <end position="324"/>
    </location>
</feature>
<reference evidence="3 4" key="1">
    <citation type="submission" date="2018-08" db="EMBL/GenBank/DDBJ databases">
        <title>A genome reference for cultivated species of the human gut microbiota.</title>
        <authorList>
            <person name="Zou Y."/>
            <person name="Xue W."/>
            <person name="Luo G."/>
        </authorList>
    </citation>
    <scope>NUCLEOTIDE SEQUENCE [LARGE SCALE GENOMIC DNA]</scope>
    <source>
        <strain evidence="3 4">OM06-11</strain>
    </source>
</reference>